<dbReference type="Gene3D" id="3.40.50.1220">
    <property type="entry name" value="TPP-binding domain"/>
    <property type="match status" value="1"/>
</dbReference>
<dbReference type="InterPro" id="IPR029035">
    <property type="entry name" value="DHS-like_NAD/FAD-binding_dom"/>
</dbReference>
<proteinExistence type="predicted"/>
<dbReference type="SUPFAM" id="SSF52467">
    <property type="entry name" value="DHS-like NAD/FAD-binding domain"/>
    <property type="match status" value="1"/>
</dbReference>
<feature type="domain" description="Electron transfer flavoprotein alpha subunit C-terminal" evidence="2">
    <location>
        <begin position="226"/>
        <end position="306"/>
    </location>
</feature>
<dbReference type="Pfam" id="PF00766">
    <property type="entry name" value="ETF_alpha"/>
    <property type="match status" value="1"/>
</dbReference>
<keyword evidence="4" id="KW-1185">Reference proteome</keyword>
<dbReference type="EMBL" id="NXGS01000007">
    <property type="protein sequence ID" value="PIM96579.1"/>
    <property type="molecule type" value="Genomic_DNA"/>
</dbReference>
<dbReference type="Proteomes" id="UP000229529">
    <property type="component" value="Unassembled WGS sequence"/>
</dbReference>
<feature type="compositionally biased region" description="Acidic residues" evidence="1">
    <location>
        <begin position="455"/>
        <end position="466"/>
    </location>
</feature>
<dbReference type="InterPro" id="IPR001308">
    <property type="entry name" value="ETF_a/FixB"/>
</dbReference>
<dbReference type="SUPFAM" id="SSF52402">
    <property type="entry name" value="Adenine nucleotide alpha hydrolases-like"/>
    <property type="match status" value="1"/>
</dbReference>
<reference evidence="3" key="1">
    <citation type="submission" date="2017-09" db="EMBL/GenBank/DDBJ databases">
        <authorList>
            <person name="Campbell M.A."/>
            <person name="Lukasik P."/>
            <person name="Simon C."/>
            <person name="McCutcheon J.P."/>
        </authorList>
    </citation>
    <scope>NUCLEOTIDE SEQUENCE [LARGE SCALE GENOMIC DNA]</scope>
    <source>
        <strain evidence="3">ALECUR</strain>
    </source>
</reference>
<feature type="region of interest" description="Disordered" evidence="1">
    <location>
        <begin position="402"/>
        <end position="466"/>
    </location>
</feature>
<accession>A0ABX4MHU8</accession>
<dbReference type="InterPro" id="IPR014729">
    <property type="entry name" value="Rossmann-like_a/b/a_fold"/>
</dbReference>
<gene>
    <name evidence="3" type="primary">etfA</name>
    <name evidence="3" type="ORF">alecur_21</name>
</gene>
<sequence>MHDITVADNDSCYHNVICRAATAVNRYVISGVYDILENNVFVRSIYAGRIKQHVSYNCPKPWVISVKLSSIPDYVVTNKIENKQILINNEDNLISKIEIKKQSGNVLVADRDIESDSKKSIKDSNSIKNNLLIEKEIIKSKLVSDEKKIQNTESIDVEGLEKKESEIKSERKEKIKIDDSKEKTKIENKVELVVSNVEYQIINLSIKQQAKLLSYSRIRVDRKLPELTKAAIVIAGGRSFCTEESFMAWLKPLAIMLGAAIGATKAAVDEKCAPIKFQIGSTGSIIAPKLYIAFGISGSARHMIGVENAKTIVAVNINPKAPIMSMANYAINRDMFSVIIEMIEWLEKNKIKNVDYLIKKIAEQSVVKNVSKSQDNMKVISKSQNNIENQLKSNKKLEEKLKTKDKQKEVLKLEKKDEADRSESSSEDFLELEADRSESSSEDFLELEADRSESSSEDFLELEADR</sequence>
<protein>
    <submittedName>
        <fullName evidence="3">Electron transfer flavoprotein large subunit</fullName>
    </submittedName>
</protein>
<evidence type="ECO:0000313" key="3">
    <source>
        <dbReference type="EMBL" id="PIM96579.1"/>
    </source>
</evidence>
<dbReference type="PANTHER" id="PTHR43153">
    <property type="entry name" value="ELECTRON TRANSFER FLAVOPROTEIN ALPHA"/>
    <property type="match status" value="1"/>
</dbReference>
<name>A0ABX4MHU8_9HYPH</name>
<dbReference type="PANTHER" id="PTHR43153:SF1">
    <property type="entry name" value="ELECTRON TRANSFER FLAVOPROTEIN SUBUNIT ALPHA, MITOCHONDRIAL"/>
    <property type="match status" value="1"/>
</dbReference>
<evidence type="ECO:0000313" key="4">
    <source>
        <dbReference type="Proteomes" id="UP000229529"/>
    </source>
</evidence>
<comment type="caution">
    <text evidence="3">The sequence shown here is derived from an EMBL/GenBank/DDBJ whole genome shotgun (WGS) entry which is preliminary data.</text>
</comment>
<organism evidence="3 4">
    <name type="scientific">Candidatus Hodgkinia cicadicola</name>
    <dbReference type="NCBI Taxonomy" id="573658"/>
    <lineage>
        <taxon>Bacteria</taxon>
        <taxon>Pseudomonadati</taxon>
        <taxon>Pseudomonadota</taxon>
        <taxon>Alphaproteobacteria</taxon>
        <taxon>Hyphomicrobiales</taxon>
        <taxon>Candidatus Hodgkinia</taxon>
    </lineage>
</organism>
<evidence type="ECO:0000259" key="2">
    <source>
        <dbReference type="Pfam" id="PF00766"/>
    </source>
</evidence>
<feature type="compositionally biased region" description="Basic and acidic residues" evidence="1">
    <location>
        <begin position="402"/>
        <end position="424"/>
    </location>
</feature>
<dbReference type="Gene3D" id="3.40.50.620">
    <property type="entry name" value="HUPs"/>
    <property type="match status" value="1"/>
</dbReference>
<dbReference type="InterPro" id="IPR014731">
    <property type="entry name" value="ETF_asu_C"/>
</dbReference>
<evidence type="ECO:0000256" key="1">
    <source>
        <dbReference type="SAM" id="MobiDB-lite"/>
    </source>
</evidence>